<keyword evidence="4" id="KW-0378">Hydrolase</keyword>
<keyword evidence="5" id="KW-0460">Magnesium</keyword>
<dbReference type="PRINTS" id="PR00377">
    <property type="entry name" value="IMPHPHTASES"/>
</dbReference>
<dbReference type="PROSITE" id="PS00630">
    <property type="entry name" value="IMP_2"/>
    <property type="match status" value="1"/>
</dbReference>
<dbReference type="Gene3D" id="3.40.190.80">
    <property type="match status" value="1"/>
</dbReference>
<dbReference type="PROSITE" id="PS01090">
    <property type="entry name" value="TATD_2"/>
    <property type="match status" value="1"/>
</dbReference>
<dbReference type="Proteomes" id="UP001500393">
    <property type="component" value="Unassembled WGS sequence"/>
</dbReference>
<name>A0ABN2EQV1_9ACTN</name>
<dbReference type="PANTHER" id="PTHR20854">
    <property type="entry name" value="INOSITOL MONOPHOSPHATASE"/>
    <property type="match status" value="1"/>
</dbReference>
<dbReference type="RefSeq" id="WP_344222009.1">
    <property type="nucleotide sequence ID" value="NZ_BAAAOS010000064.1"/>
</dbReference>
<reference evidence="6 7" key="1">
    <citation type="journal article" date="2019" name="Int. J. Syst. Evol. Microbiol.">
        <title>The Global Catalogue of Microorganisms (GCM) 10K type strain sequencing project: providing services to taxonomists for standard genome sequencing and annotation.</title>
        <authorList>
            <consortium name="The Broad Institute Genomics Platform"/>
            <consortium name="The Broad Institute Genome Sequencing Center for Infectious Disease"/>
            <person name="Wu L."/>
            <person name="Ma J."/>
        </authorList>
    </citation>
    <scope>NUCLEOTIDE SEQUENCE [LARGE SCALE GENOMIC DNA]</scope>
    <source>
        <strain evidence="6 7">JCM 14969</strain>
    </source>
</reference>
<evidence type="ECO:0000313" key="7">
    <source>
        <dbReference type="Proteomes" id="UP001500393"/>
    </source>
</evidence>
<evidence type="ECO:0000256" key="3">
    <source>
        <dbReference type="ARBA" id="ARBA00022723"/>
    </source>
</evidence>
<keyword evidence="7" id="KW-1185">Reference proteome</keyword>
<dbReference type="EC" id="3.1.3.25" evidence="2"/>
<evidence type="ECO:0000256" key="4">
    <source>
        <dbReference type="ARBA" id="ARBA00022801"/>
    </source>
</evidence>
<keyword evidence="3" id="KW-0479">Metal-binding</keyword>
<dbReference type="SUPFAM" id="SSF56655">
    <property type="entry name" value="Carbohydrate phosphatase"/>
    <property type="match status" value="1"/>
</dbReference>
<gene>
    <name evidence="6" type="ORF">GCM10009789_80330</name>
</gene>
<evidence type="ECO:0000256" key="5">
    <source>
        <dbReference type="ARBA" id="ARBA00022842"/>
    </source>
</evidence>
<dbReference type="InterPro" id="IPR020583">
    <property type="entry name" value="Inositol_monoP_metal-BS"/>
</dbReference>
<dbReference type="Gene3D" id="3.30.540.10">
    <property type="entry name" value="Fructose-1,6-Bisphosphatase, subunit A, domain 1"/>
    <property type="match status" value="1"/>
</dbReference>
<comment type="catalytic activity">
    <reaction evidence="1">
        <text>a myo-inositol phosphate + H2O = myo-inositol + phosphate</text>
        <dbReference type="Rhea" id="RHEA:24056"/>
        <dbReference type="ChEBI" id="CHEBI:15377"/>
        <dbReference type="ChEBI" id="CHEBI:17268"/>
        <dbReference type="ChEBI" id="CHEBI:43474"/>
        <dbReference type="ChEBI" id="CHEBI:84139"/>
        <dbReference type="EC" id="3.1.3.25"/>
    </reaction>
</comment>
<protein>
    <recommendedName>
        <fullName evidence="2">inositol-phosphate phosphatase</fullName>
        <ecNumber evidence="2">3.1.3.25</ecNumber>
    </recommendedName>
</protein>
<dbReference type="EMBL" id="BAAAOS010000064">
    <property type="protein sequence ID" value="GAA1614128.1"/>
    <property type="molecule type" value="Genomic_DNA"/>
</dbReference>
<dbReference type="PROSITE" id="PS00629">
    <property type="entry name" value="IMP_1"/>
    <property type="match status" value="1"/>
</dbReference>
<evidence type="ECO:0000256" key="1">
    <source>
        <dbReference type="ARBA" id="ARBA00001033"/>
    </source>
</evidence>
<dbReference type="InterPro" id="IPR018228">
    <property type="entry name" value="DNase_TatD-rel_CS"/>
</dbReference>
<evidence type="ECO:0000256" key="2">
    <source>
        <dbReference type="ARBA" id="ARBA00013106"/>
    </source>
</evidence>
<organism evidence="6 7">
    <name type="scientific">Kribbella sancticallisti</name>
    <dbReference type="NCBI Taxonomy" id="460087"/>
    <lineage>
        <taxon>Bacteria</taxon>
        <taxon>Bacillati</taxon>
        <taxon>Actinomycetota</taxon>
        <taxon>Actinomycetes</taxon>
        <taxon>Propionibacteriales</taxon>
        <taxon>Kribbellaceae</taxon>
        <taxon>Kribbella</taxon>
    </lineage>
</organism>
<accession>A0ABN2EQV1</accession>
<comment type="caution">
    <text evidence="6">The sequence shown here is derived from an EMBL/GenBank/DDBJ whole genome shotgun (WGS) entry which is preliminary data.</text>
</comment>
<dbReference type="InterPro" id="IPR020550">
    <property type="entry name" value="Inositol_monophosphatase_CS"/>
</dbReference>
<proteinExistence type="predicted"/>
<dbReference type="PANTHER" id="PTHR20854:SF4">
    <property type="entry name" value="INOSITOL-1-MONOPHOSPHATASE-RELATED"/>
    <property type="match status" value="1"/>
</dbReference>
<sequence>MPSDADLAVYSQELSATAAEAARLVAADLRAAFRSGMNVEFKRDQHDPVTVHDRRAEEAISALLTTRVPGSSVVGEEDGAHEGSGDVTWYIDPIDGTANFARGLAFFCTSIGAVVDGRIVAGAVLDPMADHLFTADLSGAFLNGDRLRSAGVPDEAEAMLLTSYPSARDLATDGPVALERYGALVTEYGTVRRPGSAALSLSHVAAGWADASVGTAVSPWDICAGRLIVEQSGGSYHGFGGTGWNHPHFAARTPDLEPTALDQLVDALTASLP</sequence>
<dbReference type="Pfam" id="PF00459">
    <property type="entry name" value="Inositol_P"/>
    <property type="match status" value="1"/>
</dbReference>
<evidence type="ECO:0000313" key="6">
    <source>
        <dbReference type="EMBL" id="GAA1614128.1"/>
    </source>
</evidence>
<dbReference type="InterPro" id="IPR000760">
    <property type="entry name" value="Inositol_monophosphatase-like"/>
</dbReference>